<sequence>MHPRDGAVHEVLQQVLQHEIILHQQLSGRTLTVHQEEEPRNSNTSNPRTLATSSGPPIPYAPPDPDDDAAVYGYRPPPPPADAAAVGPYLPPPPLPPLPLLIGPDTPDGSPAHNHSQQQGQQGPPPFACGQHGNGRVSFNGQQNAGGFETFDSPVVHRRRHEMSGGAPPAQASSADVQRSPGLRVDPSVLLAQAFFAERGGGQQRWFSPTPTPAPAPPATEVRARSAAEPAPAAAAAAADDREDPHAPLMRANRETDSMVWWPMGPGPSLRGWRELNEQQDGQRERSPPHLRELSNPVDLDDDREGFLFDDAPDEGELDEGGLGDDDEEIYAPHMRMGFGLSLKELRYSTSLVVHMDSAVRALLKGYHAPNSPTVPLSPAAAEPSVPFSAAVSSPRQADDPNQQRPSSKSRSTGVEEGAEGVCAICHEEFETLTLIRRVDKCGHKYHVWCLDVWLEKAHNCPMCRLDLRQSAAQQMKMLDSVTSTNHQHPGPRAARHSPPLPRTGRTARRPIPGWGDLPALMGNTPSPGPHVVPRPAPTTGSHIPNTLRPHQHQLARLFPRRRQNVSYPDADPAPAPRPPAPQLVSSLALSQGASPGSRQQADLEQPEDAFMQAGWVDPDGRTPAASGGAYEPVNQQVPQEWVGDVLSPNGFGDRMVPRQQWDHLLGSALPRWTGVGSEARAAGADGVGGMMEGGEGMNNMMAVDRQPDHIPPQQQGMMRPGPFFSNDWPPFLAPHSPTGPSLQQHQQQQPPPHRPSMPSLSRDEHMLEEGLQPLVNAIAASGGARFGGGFPHQQQHHHQQQEADRASGGMGYYGGQDVGADAGLGEPLTMHQVANRGAPNQEPFLSGCQSRGPSFLNSMMGPRCPSRAPPRPPLQSSYDPCSPILNSPPLHPPPPPPPPLPAIPQMNEPADWNVPYQQQQQNQQQEQEYEYVVPMSPEPAANIPPPPSRPPPPPPHALPSPAQSAYSPSLAHSV</sequence>
<feature type="compositionally biased region" description="Polar residues" evidence="2">
    <location>
        <begin position="400"/>
        <end position="413"/>
    </location>
</feature>
<evidence type="ECO:0000256" key="2">
    <source>
        <dbReference type="SAM" id="MobiDB-lite"/>
    </source>
</evidence>
<evidence type="ECO:0000259" key="3">
    <source>
        <dbReference type="PROSITE" id="PS50089"/>
    </source>
</evidence>
<feature type="compositionally biased region" description="Low complexity" evidence="2">
    <location>
        <begin position="164"/>
        <end position="175"/>
    </location>
</feature>
<dbReference type="SMART" id="SM00184">
    <property type="entry name" value="RING"/>
    <property type="match status" value="1"/>
</dbReference>
<feature type="compositionally biased region" description="Low complexity" evidence="2">
    <location>
        <begin position="917"/>
        <end position="942"/>
    </location>
</feature>
<dbReference type="PANTHER" id="PTHR47035:SF3">
    <property type="entry name" value="OS11G0150450 PROTEIN"/>
    <property type="match status" value="1"/>
</dbReference>
<dbReference type="Pfam" id="PF13639">
    <property type="entry name" value="zf-RING_2"/>
    <property type="match status" value="1"/>
</dbReference>
<feature type="region of interest" description="Disordered" evidence="2">
    <location>
        <begin position="483"/>
        <end position="549"/>
    </location>
</feature>
<feature type="domain" description="RING-type" evidence="3">
    <location>
        <begin position="423"/>
        <end position="465"/>
    </location>
</feature>
<feature type="region of interest" description="Disordered" evidence="2">
    <location>
        <begin position="721"/>
        <end position="764"/>
    </location>
</feature>
<feature type="compositionally biased region" description="Polar residues" evidence="2">
    <location>
        <begin position="41"/>
        <end position="55"/>
    </location>
</feature>
<feature type="compositionally biased region" description="Low complexity" evidence="2">
    <location>
        <begin position="219"/>
        <end position="238"/>
    </location>
</feature>
<dbReference type="Proteomes" id="UP000041254">
    <property type="component" value="Unassembled WGS sequence"/>
</dbReference>
<name>A0A0G4F0Y0_VITBC</name>
<accession>A0A0G4F0Y0</accession>
<feature type="compositionally biased region" description="Acidic residues" evidence="2">
    <location>
        <begin position="311"/>
        <end position="328"/>
    </location>
</feature>
<feature type="compositionally biased region" description="Pro residues" evidence="2">
    <location>
        <begin position="890"/>
        <end position="903"/>
    </location>
</feature>
<keyword evidence="1" id="KW-0863">Zinc-finger</keyword>
<dbReference type="PANTHER" id="PTHR47035">
    <property type="entry name" value="OS11G0150450 PROTEIN"/>
    <property type="match status" value="1"/>
</dbReference>
<feature type="compositionally biased region" description="Pro residues" evidence="2">
    <location>
        <begin position="572"/>
        <end position="582"/>
    </location>
</feature>
<keyword evidence="1" id="KW-0479">Metal-binding</keyword>
<dbReference type="AlphaFoldDB" id="A0A0G4F0Y0"/>
<dbReference type="STRING" id="1169540.A0A0G4F0Y0"/>
<evidence type="ECO:0000313" key="5">
    <source>
        <dbReference type="Proteomes" id="UP000041254"/>
    </source>
</evidence>
<feature type="compositionally biased region" description="Polar residues" evidence="2">
    <location>
        <begin position="848"/>
        <end position="858"/>
    </location>
</feature>
<dbReference type="SUPFAM" id="SSF57850">
    <property type="entry name" value="RING/U-box"/>
    <property type="match status" value="1"/>
</dbReference>
<feature type="region of interest" description="Disordered" evidence="2">
    <location>
        <begin position="565"/>
        <end position="605"/>
    </location>
</feature>
<feature type="region of interest" description="Disordered" evidence="2">
    <location>
        <begin position="32"/>
        <end position="181"/>
    </location>
</feature>
<dbReference type="EMBL" id="CDMY01000356">
    <property type="protein sequence ID" value="CEM05281.1"/>
    <property type="molecule type" value="Genomic_DNA"/>
</dbReference>
<feature type="compositionally biased region" description="Basic and acidic residues" evidence="2">
    <location>
        <begin position="272"/>
        <end position="293"/>
    </location>
</feature>
<dbReference type="InParanoid" id="A0A0G4F0Y0"/>
<keyword evidence="5" id="KW-1185">Reference proteome</keyword>
<dbReference type="InterPro" id="IPR001841">
    <property type="entry name" value="Znf_RING"/>
</dbReference>
<feature type="region of interest" description="Disordered" evidence="2">
    <location>
        <begin position="838"/>
        <end position="975"/>
    </location>
</feature>
<feature type="compositionally biased region" description="Gly residues" evidence="2">
    <location>
        <begin position="809"/>
        <end position="818"/>
    </location>
</feature>
<feature type="region of interest" description="Disordered" evidence="2">
    <location>
        <begin position="201"/>
        <end position="247"/>
    </location>
</feature>
<feature type="compositionally biased region" description="Low complexity" evidence="2">
    <location>
        <begin position="378"/>
        <end position="395"/>
    </location>
</feature>
<evidence type="ECO:0000313" key="4">
    <source>
        <dbReference type="EMBL" id="CEM05281.1"/>
    </source>
</evidence>
<dbReference type="InterPro" id="IPR053070">
    <property type="entry name" value="RING-type_E3_ubiquitin-ligase"/>
</dbReference>
<dbReference type="GO" id="GO:0008270">
    <property type="term" value="F:zinc ion binding"/>
    <property type="evidence" value="ECO:0007669"/>
    <property type="project" value="UniProtKB-KW"/>
</dbReference>
<dbReference type="PROSITE" id="PS50089">
    <property type="entry name" value="ZF_RING_2"/>
    <property type="match status" value="1"/>
</dbReference>
<feature type="compositionally biased region" description="Pro residues" evidence="2">
    <location>
        <begin position="943"/>
        <end position="959"/>
    </location>
</feature>
<dbReference type="InterPro" id="IPR013083">
    <property type="entry name" value="Znf_RING/FYVE/PHD"/>
</dbReference>
<dbReference type="Gene3D" id="3.30.40.10">
    <property type="entry name" value="Zinc/RING finger domain, C3HC4 (zinc finger)"/>
    <property type="match status" value="1"/>
</dbReference>
<feature type="region of interest" description="Disordered" evidence="2">
    <location>
        <begin position="375"/>
        <end position="415"/>
    </location>
</feature>
<gene>
    <name evidence="4" type="ORF">Vbra_14216</name>
</gene>
<feature type="compositionally biased region" description="Pro residues" evidence="2">
    <location>
        <begin position="89"/>
        <end position="99"/>
    </location>
</feature>
<proteinExistence type="predicted"/>
<feature type="region of interest" description="Disordered" evidence="2">
    <location>
        <begin position="271"/>
        <end position="328"/>
    </location>
</feature>
<organism evidence="4 5">
    <name type="scientific">Vitrella brassicaformis (strain CCMP3155)</name>
    <dbReference type="NCBI Taxonomy" id="1169540"/>
    <lineage>
        <taxon>Eukaryota</taxon>
        <taxon>Sar</taxon>
        <taxon>Alveolata</taxon>
        <taxon>Colpodellida</taxon>
        <taxon>Vitrellaceae</taxon>
        <taxon>Vitrella</taxon>
    </lineage>
</organism>
<protein>
    <recommendedName>
        <fullName evidence="3">RING-type domain-containing protein</fullName>
    </recommendedName>
</protein>
<feature type="region of interest" description="Disordered" evidence="2">
    <location>
        <begin position="783"/>
        <end position="819"/>
    </location>
</feature>
<dbReference type="OrthoDB" id="8062037at2759"/>
<feature type="compositionally biased region" description="Polar residues" evidence="2">
    <location>
        <begin position="584"/>
        <end position="603"/>
    </location>
</feature>
<dbReference type="VEuPathDB" id="CryptoDB:Vbra_14216"/>
<evidence type="ECO:0000256" key="1">
    <source>
        <dbReference type="PROSITE-ProRule" id="PRU00175"/>
    </source>
</evidence>
<feature type="compositionally biased region" description="Pro residues" evidence="2">
    <location>
        <begin position="527"/>
        <end position="537"/>
    </location>
</feature>
<keyword evidence="1" id="KW-0862">Zinc</keyword>
<reference evidence="4 5" key="1">
    <citation type="submission" date="2014-11" db="EMBL/GenBank/DDBJ databases">
        <authorList>
            <person name="Zhu J."/>
            <person name="Qi W."/>
            <person name="Song R."/>
        </authorList>
    </citation>
    <scope>NUCLEOTIDE SEQUENCE [LARGE SCALE GENOMIC DNA]</scope>
</reference>